<evidence type="ECO:0000256" key="8">
    <source>
        <dbReference type="ARBA" id="ARBA00022763"/>
    </source>
</evidence>
<dbReference type="Gene3D" id="6.10.250.1490">
    <property type="match status" value="1"/>
</dbReference>
<keyword evidence="7 14" id="KW-0479">Metal-binding</keyword>
<proteinExistence type="inferred from homology"/>
<evidence type="ECO:0000256" key="2">
    <source>
        <dbReference type="ARBA" id="ARBA00010945"/>
    </source>
</evidence>
<dbReference type="Gene3D" id="3.40.50.10190">
    <property type="entry name" value="BRCT domain"/>
    <property type="match status" value="1"/>
</dbReference>
<dbReference type="InterPro" id="IPR043502">
    <property type="entry name" value="DNA/RNA_pol_sf"/>
</dbReference>
<evidence type="ECO:0000313" key="19">
    <source>
        <dbReference type="Proteomes" id="UP001229421"/>
    </source>
</evidence>
<evidence type="ECO:0000256" key="4">
    <source>
        <dbReference type="ARBA" id="ARBA00022634"/>
    </source>
</evidence>
<dbReference type="PIRSF" id="PIRSF036573">
    <property type="entry name" value="REV1"/>
    <property type="match status" value="1"/>
</dbReference>
<evidence type="ECO:0000259" key="16">
    <source>
        <dbReference type="PROSITE" id="PS50172"/>
    </source>
</evidence>
<dbReference type="FunFam" id="3.30.1490.100:FF:000001">
    <property type="entry name" value="DNA repair protein REV1"/>
    <property type="match status" value="1"/>
</dbReference>
<dbReference type="CDD" id="cd01701">
    <property type="entry name" value="PolY_Rev1"/>
    <property type="match status" value="1"/>
</dbReference>
<feature type="region of interest" description="Disordered" evidence="15">
    <location>
        <begin position="1"/>
        <end position="57"/>
    </location>
</feature>
<comment type="similarity">
    <text evidence="2 13">Belongs to the DNA polymerase type-Y family.</text>
</comment>
<evidence type="ECO:0000256" key="5">
    <source>
        <dbReference type="ARBA" id="ARBA00022679"/>
    </source>
</evidence>
<dbReference type="FunFam" id="3.40.50.10190:FF:000011">
    <property type="entry name" value="DNA repair protein REV1"/>
    <property type="match status" value="1"/>
</dbReference>
<evidence type="ECO:0000256" key="7">
    <source>
        <dbReference type="ARBA" id="ARBA00022723"/>
    </source>
</evidence>
<feature type="compositionally biased region" description="Polar residues" evidence="15">
    <location>
        <begin position="765"/>
        <end position="774"/>
    </location>
</feature>
<reference evidence="18" key="1">
    <citation type="journal article" date="2023" name="bioRxiv">
        <title>Improved chromosome-level genome assembly for marigold (Tagetes erecta).</title>
        <authorList>
            <person name="Jiang F."/>
            <person name="Yuan L."/>
            <person name="Wang S."/>
            <person name="Wang H."/>
            <person name="Xu D."/>
            <person name="Wang A."/>
            <person name="Fan W."/>
        </authorList>
    </citation>
    <scope>NUCLEOTIDE SEQUENCE</scope>
    <source>
        <strain evidence="18">WSJ</strain>
        <tissue evidence="18">Leaf</tissue>
    </source>
</reference>
<dbReference type="InterPro" id="IPR012112">
    <property type="entry name" value="REV1"/>
</dbReference>
<feature type="domain" description="UmuC" evidence="17">
    <location>
        <begin position="400"/>
        <end position="581"/>
    </location>
</feature>
<evidence type="ECO:0000256" key="10">
    <source>
        <dbReference type="ARBA" id="ARBA00023125"/>
    </source>
</evidence>
<dbReference type="Gene3D" id="1.10.150.20">
    <property type="entry name" value="5' to 3' exonuclease, C-terminal subdomain"/>
    <property type="match status" value="1"/>
</dbReference>
<feature type="compositionally biased region" description="Basic and acidic residues" evidence="15">
    <location>
        <begin position="753"/>
        <end position="764"/>
    </location>
</feature>
<keyword evidence="12 13" id="KW-0539">Nucleus</keyword>
<dbReference type="Gene3D" id="3.30.1490.100">
    <property type="entry name" value="DNA polymerase, Y-family, little finger domain"/>
    <property type="match status" value="1"/>
</dbReference>
<dbReference type="SUPFAM" id="SSF100879">
    <property type="entry name" value="Lesion bypass DNA polymerase (Y-family), little finger domain"/>
    <property type="match status" value="1"/>
</dbReference>
<evidence type="ECO:0000256" key="13">
    <source>
        <dbReference type="PIRNR" id="PIRNR036573"/>
    </source>
</evidence>
<feature type="domain" description="BRCT" evidence="16">
    <location>
        <begin position="95"/>
        <end position="186"/>
    </location>
</feature>
<evidence type="ECO:0000256" key="15">
    <source>
        <dbReference type="SAM" id="MobiDB-lite"/>
    </source>
</evidence>
<evidence type="ECO:0000259" key="17">
    <source>
        <dbReference type="PROSITE" id="PS50173"/>
    </source>
</evidence>
<evidence type="ECO:0000256" key="11">
    <source>
        <dbReference type="ARBA" id="ARBA00023204"/>
    </source>
</evidence>
<evidence type="ECO:0000313" key="18">
    <source>
        <dbReference type="EMBL" id="KAK1423808.1"/>
    </source>
</evidence>
<dbReference type="InterPro" id="IPR036775">
    <property type="entry name" value="DNA_pol_Y-fam_lit_finger_sf"/>
</dbReference>
<comment type="function">
    <text evidence="13">Deoxycytidyl transferase involved in DNA repair. Transfers a dCMP residue from dCTP to the 3'-end of a DNA primer in a template-dependent reaction. May assist in the first step in the bypass of abasic lesions by the insertion of a nucleotide opposite the lesion. Required for normal induction of mutations by physical and chemical agents.</text>
</comment>
<dbReference type="GO" id="GO:0006281">
    <property type="term" value="P:DNA repair"/>
    <property type="evidence" value="ECO:0007669"/>
    <property type="project" value="UniProtKB-KW"/>
</dbReference>
<dbReference type="GO" id="GO:0003887">
    <property type="term" value="F:DNA-directed DNA polymerase activity"/>
    <property type="evidence" value="ECO:0007669"/>
    <property type="project" value="InterPro"/>
</dbReference>
<dbReference type="GO" id="GO:0042276">
    <property type="term" value="P:error-prone translesion synthesis"/>
    <property type="evidence" value="ECO:0007669"/>
    <property type="project" value="InterPro"/>
</dbReference>
<evidence type="ECO:0000256" key="14">
    <source>
        <dbReference type="PIRSR" id="PIRSR036573-2"/>
    </source>
</evidence>
<dbReference type="Pfam" id="PF00533">
    <property type="entry name" value="BRCT"/>
    <property type="match status" value="1"/>
</dbReference>
<feature type="compositionally biased region" description="Low complexity" evidence="15">
    <location>
        <begin position="14"/>
        <end position="27"/>
    </location>
</feature>
<accession>A0AAD8KJ44</accession>
<comment type="caution">
    <text evidence="18">The sequence shown here is derived from an EMBL/GenBank/DDBJ whole genome shotgun (WGS) entry which is preliminary data.</text>
</comment>
<dbReference type="FunFam" id="3.40.1170.60:FF:000004">
    <property type="entry name" value="DNA repair protein REV1"/>
    <property type="match status" value="1"/>
</dbReference>
<dbReference type="InterPro" id="IPR001357">
    <property type="entry name" value="BRCT_dom"/>
</dbReference>
<dbReference type="InterPro" id="IPR043128">
    <property type="entry name" value="Rev_trsase/Diguanyl_cyclase"/>
</dbReference>
<evidence type="ECO:0000256" key="1">
    <source>
        <dbReference type="ARBA" id="ARBA00004123"/>
    </source>
</evidence>
<comment type="cofactor">
    <cofactor evidence="14">
        <name>Mg(2+)</name>
        <dbReference type="ChEBI" id="CHEBI:18420"/>
    </cofactor>
    <text evidence="14">Binds 2 magnesium ions.</text>
</comment>
<feature type="compositionally biased region" description="Basic and acidic residues" evidence="15">
    <location>
        <begin position="935"/>
        <end position="945"/>
    </location>
</feature>
<dbReference type="InterPro" id="IPR053848">
    <property type="entry name" value="IMS_HHH_1"/>
</dbReference>
<feature type="region of interest" description="Disordered" evidence="15">
    <location>
        <begin position="753"/>
        <end position="822"/>
    </location>
</feature>
<dbReference type="GO" id="GO:0003684">
    <property type="term" value="F:damaged DNA binding"/>
    <property type="evidence" value="ECO:0007669"/>
    <property type="project" value="UniProtKB-UniRule"/>
</dbReference>
<dbReference type="SUPFAM" id="SSF52113">
    <property type="entry name" value="BRCT domain"/>
    <property type="match status" value="1"/>
</dbReference>
<dbReference type="InterPro" id="IPR017961">
    <property type="entry name" value="DNA_pol_Y-fam_little_finger"/>
</dbReference>
<keyword evidence="8 13" id="KW-0227">DNA damage</keyword>
<keyword evidence="4 13" id="KW-0237">DNA synthesis</keyword>
<organism evidence="18 19">
    <name type="scientific">Tagetes erecta</name>
    <name type="common">African marigold</name>
    <dbReference type="NCBI Taxonomy" id="13708"/>
    <lineage>
        <taxon>Eukaryota</taxon>
        <taxon>Viridiplantae</taxon>
        <taxon>Streptophyta</taxon>
        <taxon>Embryophyta</taxon>
        <taxon>Tracheophyta</taxon>
        <taxon>Spermatophyta</taxon>
        <taxon>Magnoliopsida</taxon>
        <taxon>eudicotyledons</taxon>
        <taxon>Gunneridae</taxon>
        <taxon>Pentapetalae</taxon>
        <taxon>asterids</taxon>
        <taxon>campanulids</taxon>
        <taxon>Asterales</taxon>
        <taxon>Asteraceae</taxon>
        <taxon>Asteroideae</taxon>
        <taxon>Heliantheae alliance</taxon>
        <taxon>Tageteae</taxon>
        <taxon>Tagetes</taxon>
    </lineage>
</organism>
<dbReference type="EC" id="2.7.7.-" evidence="13"/>
<dbReference type="Gene3D" id="3.40.1170.60">
    <property type="match status" value="1"/>
</dbReference>
<dbReference type="PANTHER" id="PTHR45990">
    <property type="entry name" value="DNA REPAIR PROTEIN REV1"/>
    <property type="match status" value="1"/>
</dbReference>
<dbReference type="Pfam" id="PF00817">
    <property type="entry name" value="IMS"/>
    <property type="match status" value="1"/>
</dbReference>
<dbReference type="PANTHER" id="PTHR45990:SF1">
    <property type="entry name" value="DNA REPAIR PROTEIN REV1"/>
    <property type="match status" value="1"/>
</dbReference>
<dbReference type="PROSITE" id="PS50173">
    <property type="entry name" value="UMUC"/>
    <property type="match status" value="1"/>
</dbReference>
<dbReference type="Proteomes" id="UP001229421">
    <property type="component" value="Unassembled WGS sequence"/>
</dbReference>
<dbReference type="SMART" id="SM00292">
    <property type="entry name" value="BRCT"/>
    <property type="match status" value="1"/>
</dbReference>
<feature type="compositionally biased region" description="Basic and acidic residues" evidence="15">
    <location>
        <begin position="775"/>
        <end position="785"/>
    </location>
</feature>
<feature type="binding site" evidence="14">
    <location>
        <position position="404"/>
    </location>
    <ligand>
        <name>Mg(2+)</name>
        <dbReference type="ChEBI" id="CHEBI:18420"/>
        <label>1</label>
    </ligand>
</feature>
<dbReference type="GO" id="GO:0046872">
    <property type="term" value="F:metal ion binding"/>
    <property type="evidence" value="ECO:0007669"/>
    <property type="project" value="UniProtKB-KW"/>
</dbReference>
<dbReference type="SUPFAM" id="SSF56672">
    <property type="entry name" value="DNA/RNA polymerases"/>
    <property type="match status" value="1"/>
</dbReference>
<evidence type="ECO:0000256" key="12">
    <source>
        <dbReference type="ARBA" id="ARBA00023242"/>
    </source>
</evidence>
<dbReference type="AlphaFoldDB" id="A0AAD8KJ44"/>
<keyword evidence="6 13" id="KW-0548">Nucleotidyltransferase</keyword>
<dbReference type="FunFam" id="3.30.70.270:FF:000019">
    <property type="entry name" value="DNA repair protein REV1"/>
    <property type="match status" value="1"/>
</dbReference>
<keyword evidence="19" id="KW-1185">Reference proteome</keyword>
<feature type="binding site" evidence="14">
    <location>
        <position position="502"/>
    </location>
    <ligand>
        <name>Mg(2+)</name>
        <dbReference type="ChEBI" id="CHEBI:18420"/>
        <label>1</label>
    </ligand>
</feature>
<name>A0AAD8KJ44_TARER</name>
<dbReference type="InterPro" id="IPR001126">
    <property type="entry name" value="UmuC"/>
</dbReference>
<protein>
    <recommendedName>
        <fullName evidence="3 13">DNA repair protein REV1</fullName>
        <ecNumber evidence="13">2.7.7.-</ecNumber>
    </recommendedName>
</protein>
<dbReference type="Gene3D" id="3.30.70.270">
    <property type="match status" value="1"/>
</dbReference>
<dbReference type="EMBL" id="JAUHHV010000005">
    <property type="protein sequence ID" value="KAK1423808.1"/>
    <property type="molecule type" value="Genomic_DNA"/>
</dbReference>
<keyword evidence="11 13" id="KW-0234">DNA repair</keyword>
<evidence type="ECO:0000256" key="6">
    <source>
        <dbReference type="ARBA" id="ARBA00022695"/>
    </source>
</evidence>
<dbReference type="GO" id="GO:0005634">
    <property type="term" value="C:nucleus"/>
    <property type="evidence" value="ECO:0007669"/>
    <property type="project" value="UniProtKB-SubCell"/>
</dbReference>
<dbReference type="Pfam" id="PF11799">
    <property type="entry name" value="IMS_C"/>
    <property type="match status" value="1"/>
</dbReference>
<feature type="binding site" evidence="14">
    <location>
        <position position="501"/>
    </location>
    <ligand>
        <name>Mg(2+)</name>
        <dbReference type="ChEBI" id="CHEBI:18420"/>
        <label>1</label>
    </ligand>
</feature>
<dbReference type="GO" id="GO:0017125">
    <property type="term" value="F:deoxycytidyl transferase activity"/>
    <property type="evidence" value="ECO:0007669"/>
    <property type="project" value="TreeGrafter"/>
</dbReference>
<keyword evidence="10 13" id="KW-0238">DNA-binding</keyword>
<keyword evidence="9 14" id="KW-0460">Magnesium</keyword>
<comment type="subcellular location">
    <subcellularLocation>
        <location evidence="1 13">Nucleus</location>
    </subcellularLocation>
</comment>
<evidence type="ECO:0000256" key="9">
    <source>
        <dbReference type="ARBA" id="ARBA00022842"/>
    </source>
</evidence>
<keyword evidence="5 13" id="KW-0808">Transferase</keyword>
<dbReference type="PROSITE" id="PS50172">
    <property type="entry name" value="BRCT"/>
    <property type="match status" value="1"/>
</dbReference>
<dbReference type="InterPro" id="IPR036420">
    <property type="entry name" value="BRCT_dom_sf"/>
</dbReference>
<dbReference type="CDD" id="cd17719">
    <property type="entry name" value="BRCT_Rev1"/>
    <property type="match status" value="1"/>
</dbReference>
<dbReference type="Pfam" id="PF21999">
    <property type="entry name" value="IMS_HHH_1"/>
    <property type="match status" value="1"/>
</dbReference>
<evidence type="ECO:0000256" key="3">
    <source>
        <dbReference type="ARBA" id="ARBA00020399"/>
    </source>
</evidence>
<dbReference type="GO" id="GO:0070987">
    <property type="term" value="P:error-free translesion synthesis"/>
    <property type="evidence" value="ECO:0007669"/>
    <property type="project" value="TreeGrafter"/>
</dbReference>
<dbReference type="Gene3D" id="6.10.250.1630">
    <property type="match status" value="1"/>
</dbReference>
<feature type="region of interest" description="Disordered" evidence="15">
    <location>
        <begin position="926"/>
        <end position="945"/>
    </location>
</feature>
<gene>
    <name evidence="18" type="ORF">QVD17_19117</name>
</gene>
<sequence>MSLDTNHPSKRSFNSINSNRNGDNNFNRNKKKKKTKDGDSGQKTLGMVWGSNSRSSSFRTSPFADIGSYMAVKNRKLHDQFDAEASTSSHGGSGSKKLLFHGVSIFVDGYTIPSSQELRGYMLKHGGRFENYFSRQRVTHIICSNLPNSKVKNLRSFSRGLPVVKPTWVLDSVAADKLLSWVPYQLDQIASEANNQPKLTAFLGLRSNLVPCDPANALMISDINISEVGDYAEDIKQFNHELEVFEHDICDEVEVEEPTCSNKCEKIVAKTNEGSHCPDIQSITESLSVIPGSSNRGNSKEDEEPSCSNKCEKIVAETNEHSRCSDIQSITESLSMVPGSSNRGHSTSFDPSFVETYFKNSRLHFIGTWRNRYRKRFPNSSDEFRPLVSVASPTCQRNTIIHIDMDCFFVSVVIRNRPELWDKPVAVCHSDNPRGTSEISSANYPARDHGVRAGIFVRAAKACCPNLVIVPYDFEAYEEVADQFYSILHKHCNKVQALSCDEAILDITDLDVDDPEALASSIRKEIFDTTRCTASVGIASNILMARLATKSAKPNGQCYLPLEKVNDFLKELSIKALPGIGRALEEKLKGRHVKTCGELRMISKESLQKDFGQKTGDMLWNYCRGIDNRLVGIIQESKSVGADVNWGVRFKDSKDCQIFLLSLCKEVSLRLHGCGVRGRTFTLKVKKRKTDEEPVKYMGCGDCDNLSHSLTVPMATDDADILQRVTKQLFGHFHIDVKDVRGIGLHVTKLERADNSKPGNEKSSIRSWLASASPSKEKKNEDTKEQIGGPHHHQSRSNSDVGNMLPNREANRSSDVPPLSDLDTDVLESLPPEIFSEINDLYGGKLQDLMSKHKLESIRAGTSSILPGNVEGVGPQSKPRITSENVAAASTSPNIDMMPSSLSQIDPSVLQQLPEEIRNDITDLLPAHRGPQTQSHDHPVDQVKPTEDRSSHQLWVGNPPQWVEKFKSSDYQILRFFSDTYRGSRSNCGLSSVLLKSVSANEVCDGGSTIDCDDIISCLCQLMKEYVDLKVDSDLEEIHTCFRLLKRLSGRSKLLLQVYNTILPHLQTSVREKYGGSLRM</sequence>